<feature type="region of interest" description="Disordered" evidence="4">
    <location>
        <begin position="509"/>
        <end position="850"/>
    </location>
</feature>
<feature type="compositionally biased region" description="Basic residues" evidence="4">
    <location>
        <begin position="1153"/>
        <end position="1163"/>
    </location>
</feature>
<feature type="compositionally biased region" description="Acidic residues" evidence="4">
    <location>
        <begin position="619"/>
        <end position="640"/>
    </location>
</feature>
<feature type="compositionally biased region" description="Polar residues" evidence="4">
    <location>
        <begin position="668"/>
        <end position="677"/>
    </location>
</feature>
<feature type="compositionally biased region" description="Low complexity" evidence="4">
    <location>
        <begin position="1217"/>
        <end position="1229"/>
    </location>
</feature>
<dbReference type="GO" id="GO:0007095">
    <property type="term" value="P:mitotic G2 DNA damage checkpoint signaling"/>
    <property type="evidence" value="ECO:0007669"/>
    <property type="project" value="TreeGrafter"/>
</dbReference>
<dbReference type="RefSeq" id="XP_040641134.1">
    <property type="nucleotide sequence ID" value="XM_040786155.1"/>
</dbReference>
<feature type="compositionally biased region" description="Basic and acidic residues" evidence="4">
    <location>
        <begin position="548"/>
        <end position="572"/>
    </location>
</feature>
<feature type="region of interest" description="Disordered" evidence="4">
    <location>
        <begin position="1243"/>
        <end position="1279"/>
    </location>
</feature>
<feature type="compositionally biased region" description="Polar residues" evidence="4">
    <location>
        <begin position="284"/>
        <end position="294"/>
    </location>
</feature>
<feature type="compositionally biased region" description="Acidic residues" evidence="4">
    <location>
        <begin position="573"/>
        <end position="606"/>
    </location>
</feature>
<evidence type="ECO:0000256" key="1">
    <source>
        <dbReference type="ARBA" id="ARBA00004123"/>
    </source>
</evidence>
<feature type="compositionally biased region" description="Polar residues" evidence="4">
    <location>
        <begin position="1035"/>
        <end position="1044"/>
    </location>
</feature>
<feature type="compositionally biased region" description="Low complexity" evidence="4">
    <location>
        <begin position="1196"/>
        <end position="1210"/>
    </location>
</feature>
<evidence type="ECO:0000256" key="2">
    <source>
        <dbReference type="ARBA" id="ARBA00022553"/>
    </source>
</evidence>
<feature type="compositionally biased region" description="Basic residues" evidence="4">
    <location>
        <begin position="415"/>
        <end position="427"/>
    </location>
</feature>
<evidence type="ECO:0000256" key="4">
    <source>
        <dbReference type="SAM" id="MobiDB-lite"/>
    </source>
</evidence>
<feature type="compositionally biased region" description="Basic and acidic residues" evidence="4">
    <location>
        <begin position="114"/>
        <end position="130"/>
    </location>
</feature>
<feature type="compositionally biased region" description="Polar residues" evidence="4">
    <location>
        <begin position="58"/>
        <end position="68"/>
    </location>
</feature>
<dbReference type="InterPro" id="IPR024146">
    <property type="entry name" value="Claspin"/>
</dbReference>
<protein>
    <recommendedName>
        <fullName evidence="5">DNA replication checkpoint mediator MRC1 domain-containing protein</fullName>
    </recommendedName>
</protein>
<keyword evidence="2" id="KW-0597">Phosphoprotein</keyword>
<evidence type="ECO:0000313" key="7">
    <source>
        <dbReference type="Proteomes" id="UP000019804"/>
    </source>
</evidence>
<dbReference type="GO" id="GO:0005634">
    <property type="term" value="C:nucleus"/>
    <property type="evidence" value="ECO:0007669"/>
    <property type="project" value="UniProtKB-SubCell"/>
</dbReference>
<dbReference type="Pfam" id="PF09444">
    <property type="entry name" value="MRC1"/>
    <property type="match status" value="1"/>
</dbReference>
<proteinExistence type="predicted"/>
<feature type="compositionally biased region" description="Low complexity" evidence="4">
    <location>
        <begin position="1"/>
        <end position="16"/>
    </location>
</feature>
<feature type="compositionally biased region" description="Polar residues" evidence="4">
    <location>
        <begin position="199"/>
        <end position="209"/>
    </location>
</feature>
<sequence length="1279" mass="140893">MSTPSTPRSTRTASPPGDSPAMLTPGQKIKAMMAQFDSDSESEKENTPKVRRPIARPSFTNNTSTNEPAQEQEAEYADSDEDEGDDDIVMPRGRMAARLQAQGEDVDNNESETAYDRVKRTLGEQDKGTQEDDDDDLPMAGPRRRQPNKQNNSEDEELDRSPSPARSFSPLFMSSPAPQRHALREENGSDGSENEEPQPKNNGRLQTLIAQKRKEREDRERIEAEKKAARAKQNEQFSSDVLSGEGSGDENDRHSAKKLSQQARPSRKASKKAIEEMNRETQRMSRNMQLAHQAQTKKKITKESFFARFNFGQPKTDNAGPSAGNSSTTASQNSSDGEAQKDRETPRTSPVPGPADKPAGPDAASDKGKEPETEAMEFTRPPLEEVLARTHLQQKEPIVARARVQTQEPHQKVSAPKHGHKTPKKPPIRVQLSRQSVAEHQQEDSDDELEVVTSPAKCRRIAAFENIKTKRSEESASMLKLKALAHLTSPDRQATSTNFAQLSADLLAQARKQAADERKQRIDELRSQGVFIETAEERQAMEDEIENLVEKARQEADDIKKQERKERNQDQRGDDDESDGADYEPSGSEDEVVGDDDEEEDEDGEETGAQNDGNMIDAEAGDDKESADEQSDAMSADEVDVPSTRRKRPTRVIEDDDDEDEQQHEPQAPTTPSNPITPNKGPAARPEFPGLEDSAGLTMGLTQAFAGTLAGSGQDTQPNTPSVIPSLPDPVVGVEPSDSQILVKDSQGQREETTDVFAGYDPSGSGVSESPAPRAMSEFSVPEPTQDAGFVYSPYDPSKRFRPPPSTIETVIVERSEAPVSPVASRKNKHLRRGRADNQGTEGQGDGDFEIDSSAFDVMRKATRKKNIVPFDKQKSKAKDVVEDAAEESEDEYAGLGGGSDDSDDEEDAYDQSMINDNSGEVVDEKLLARLNAARHRDDDAKQVEKLMKDITTGALRRRRGADDDLDLDDPEDELLARRREKQREFARMRRALLADEKVNEIAENPKKAAFFKAIEDRDEEEDVDLEFLEYENEGGSQEQSSQDVAPEAQKDPAAPETENNDSKRKRPLEPSAEDIANRPPPHLRRKPASHMSKKPATLAEIRETVSFLTETHEYDSFHEDAAIDEEGGQDEQMTEAGTPAAEEPKEDFVPRTHNHNHPRRTRGPSSASTRFAFHAGAGNDAAVNIGFRPPLRKNSASSSSPSSLSSGSSDSRKTMKASAGASAAKKGAVNYYTAAREKERESAIRAKERSSGSNVAALLNKHASNRRGLGALGKGQWE</sequence>
<evidence type="ECO:0000256" key="3">
    <source>
        <dbReference type="ARBA" id="ARBA00023242"/>
    </source>
</evidence>
<accession>A0A017SKZ2</accession>
<organism evidence="6 7">
    <name type="scientific">Aspergillus ruber (strain CBS 135680)</name>
    <dbReference type="NCBI Taxonomy" id="1388766"/>
    <lineage>
        <taxon>Eukaryota</taxon>
        <taxon>Fungi</taxon>
        <taxon>Dikarya</taxon>
        <taxon>Ascomycota</taxon>
        <taxon>Pezizomycotina</taxon>
        <taxon>Eurotiomycetes</taxon>
        <taxon>Eurotiomycetidae</taxon>
        <taxon>Eurotiales</taxon>
        <taxon>Aspergillaceae</taxon>
        <taxon>Aspergillus</taxon>
        <taxon>Aspergillus subgen. Aspergillus</taxon>
    </lineage>
</organism>
<evidence type="ECO:0000313" key="6">
    <source>
        <dbReference type="EMBL" id="EYE97446.1"/>
    </source>
</evidence>
<feature type="compositionally biased region" description="Polar residues" evidence="4">
    <location>
        <begin position="711"/>
        <end position="723"/>
    </location>
</feature>
<feature type="region of interest" description="Disordered" evidence="4">
    <location>
        <begin position="1023"/>
        <end position="1229"/>
    </location>
</feature>
<dbReference type="PANTHER" id="PTHR14396">
    <property type="entry name" value="CLASPIN"/>
    <property type="match status" value="1"/>
</dbReference>
<dbReference type="InterPro" id="IPR018564">
    <property type="entry name" value="Repl_chkpnt_MRC1_dom"/>
</dbReference>
<evidence type="ECO:0000259" key="5">
    <source>
        <dbReference type="Pfam" id="PF09444"/>
    </source>
</evidence>
<feature type="compositionally biased region" description="Basic and acidic residues" evidence="4">
    <location>
        <begin position="513"/>
        <end position="526"/>
    </location>
</feature>
<dbReference type="HOGENOM" id="CLU_002311_0_0_1"/>
<dbReference type="STRING" id="1388766.A0A017SKZ2"/>
<feature type="compositionally biased region" description="Basic and acidic residues" evidence="4">
    <location>
        <begin position="1111"/>
        <end position="1122"/>
    </location>
</feature>
<feature type="region of interest" description="Disordered" evidence="4">
    <location>
        <begin position="863"/>
        <end position="922"/>
    </location>
</feature>
<comment type="subcellular location">
    <subcellularLocation>
        <location evidence="1">Nucleus</location>
    </subcellularLocation>
</comment>
<dbReference type="EMBL" id="KK088415">
    <property type="protein sequence ID" value="EYE97446.1"/>
    <property type="molecule type" value="Genomic_DNA"/>
</dbReference>
<feature type="compositionally biased region" description="Basic and acidic residues" evidence="4">
    <location>
        <begin position="212"/>
        <end position="228"/>
    </location>
</feature>
<dbReference type="AlphaFoldDB" id="A0A017SKZ2"/>
<dbReference type="GO" id="GO:0033314">
    <property type="term" value="P:mitotic DNA replication checkpoint signaling"/>
    <property type="evidence" value="ECO:0007669"/>
    <property type="project" value="TreeGrafter"/>
</dbReference>
<feature type="compositionally biased region" description="Acidic residues" evidence="4">
    <location>
        <begin position="901"/>
        <end position="910"/>
    </location>
</feature>
<feature type="compositionally biased region" description="Acidic residues" evidence="4">
    <location>
        <begin position="1123"/>
        <end position="1134"/>
    </location>
</feature>
<feature type="compositionally biased region" description="Acidic residues" evidence="4">
    <location>
        <begin position="70"/>
        <end position="88"/>
    </location>
</feature>
<feature type="compositionally biased region" description="Basic and acidic residues" evidence="4">
    <location>
        <begin position="272"/>
        <end position="283"/>
    </location>
</feature>
<dbReference type="OrthoDB" id="2130597at2759"/>
<name>A0A017SKZ2_ASPRC</name>
<gene>
    <name evidence="6" type="ORF">EURHEDRAFT_513338</name>
</gene>
<feature type="compositionally biased region" description="Acidic residues" evidence="4">
    <location>
        <begin position="883"/>
        <end position="893"/>
    </location>
</feature>
<feature type="compositionally biased region" description="Polar residues" evidence="4">
    <location>
        <begin position="323"/>
        <end position="337"/>
    </location>
</feature>
<dbReference type="Proteomes" id="UP000019804">
    <property type="component" value="Unassembled WGS sequence"/>
</dbReference>
<dbReference type="GeneID" id="63701279"/>
<feature type="compositionally biased region" description="Basic residues" evidence="4">
    <location>
        <begin position="1082"/>
        <end position="1094"/>
    </location>
</feature>
<dbReference type="GO" id="GO:0010997">
    <property type="term" value="F:anaphase-promoting complex binding"/>
    <property type="evidence" value="ECO:0007669"/>
    <property type="project" value="TreeGrafter"/>
</dbReference>
<keyword evidence="3" id="KW-0539">Nucleus</keyword>
<feature type="domain" description="DNA replication checkpoint mediator MRC1" evidence="5">
    <location>
        <begin position="875"/>
        <end position="1013"/>
    </location>
</feature>
<reference evidence="7" key="1">
    <citation type="journal article" date="2014" name="Nat. Commun.">
        <title>Genomic adaptations of the halophilic Dead Sea filamentous fungus Eurotium rubrum.</title>
        <authorList>
            <person name="Kis-Papo T."/>
            <person name="Weig A.R."/>
            <person name="Riley R."/>
            <person name="Persoh D."/>
            <person name="Salamov A."/>
            <person name="Sun H."/>
            <person name="Lipzen A."/>
            <person name="Wasser S.P."/>
            <person name="Rambold G."/>
            <person name="Grigoriev I.V."/>
            <person name="Nevo E."/>
        </authorList>
    </citation>
    <scope>NUCLEOTIDE SEQUENCE [LARGE SCALE GENOMIC DNA]</scope>
    <source>
        <strain evidence="7">CBS 135680</strain>
    </source>
</reference>
<feature type="compositionally biased region" description="Basic and acidic residues" evidence="4">
    <location>
        <begin position="872"/>
        <end position="882"/>
    </location>
</feature>
<feature type="region of interest" description="Disordered" evidence="4">
    <location>
        <begin position="1"/>
        <end position="452"/>
    </location>
</feature>
<dbReference type="PANTHER" id="PTHR14396:SF10">
    <property type="entry name" value="CLASPIN"/>
    <property type="match status" value="1"/>
</dbReference>
<feature type="compositionally biased region" description="Acidic residues" evidence="4">
    <location>
        <begin position="1023"/>
        <end position="1033"/>
    </location>
</feature>
<keyword evidence="7" id="KW-1185">Reference proteome</keyword>